<dbReference type="Proteomes" id="UP000245626">
    <property type="component" value="Unassembled WGS sequence"/>
</dbReference>
<name>A0ACD0NPG7_9BASI</name>
<keyword evidence="2" id="KW-1185">Reference proteome</keyword>
<dbReference type="EMBL" id="KZ820361">
    <property type="protein sequence ID" value="PWN47706.1"/>
    <property type="molecule type" value="Genomic_DNA"/>
</dbReference>
<feature type="non-terminal residue" evidence="1">
    <location>
        <position position="519"/>
    </location>
</feature>
<gene>
    <name evidence="1" type="ORF">IE53DRAFT_381930</name>
</gene>
<accession>A0ACD0NPG7</accession>
<organism evidence="1 2">
    <name type="scientific">Violaceomyces palustris</name>
    <dbReference type="NCBI Taxonomy" id="1673888"/>
    <lineage>
        <taxon>Eukaryota</taxon>
        <taxon>Fungi</taxon>
        <taxon>Dikarya</taxon>
        <taxon>Basidiomycota</taxon>
        <taxon>Ustilaginomycotina</taxon>
        <taxon>Ustilaginomycetes</taxon>
        <taxon>Violaceomycetales</taxon>
        <taxon>Violaceomycetaceae</taxon>
        <taxon>Violaceomyces</taxon>
    </lineage>
</organism>
<proteinExistence type="predicted"/>
<reference evidence="1 2" key="1">
    <citation type="journal article" date="2018" name="Mol. Biol. Evol.">
        <title>Broad Genomic Sampling Reveals a Smut Pathogenic Ancestry of the Fungal Clade Ustilaginomycotina.</title>
        <authorList>
            <person name="Kijpornyongpan T."/>
            <person name="Mondo S.J."/>
            <person name="Barry K."/>
            <person name="Sandor L."/>
            <person name="Lee J."/>
            <person name="Lipzen A."/>
            <person name="Pangilinan J."/>
            <person name="LaButti K."/>
            <person name="Hainaut M."/>
            <person name="Henrissat B."/>
            <person name="Grigoriev I.V."/>
            <person name="Spatafora J.W."/>
            <person name="Aime M.C."/>
        </authorList>
    </citation>
    <scope>NUCLEOTIDE SEQUENCE [LARGE SCALE GENOMIC DNA]</scope>
    <source>
        <strain evidence="1 2">SA 807</strain>
    </source>
</reference>
<evidence type="ECO:0000313" key="1">
    <source>
        <dbReference type="EMBL" id="PWN47706.1"/>
    </source>
</evidence>
<protein>
    <submittedName>
        <fullName evidence="1">Uncharacterized protein</fullName>
    </submittedName>
</protein>
<evidence type="ECO:0000313" key="2">
    <source>
        <dbReference type="Proteomes" id="UP000245626"/>
    </source>
</evidence>
<sequence>MTTTNKPNLDGILLLEQPLVRVPLDQLRRQQRNQQRLMERELNFCTNTLNDLENKWRRDPSSPPSHLGDGFDRTSSNTPTPIPTPLVAWTNLESGQISNLVGERFSTGGGGGGGGEADPIDLEAVPSSGACSEIERGLDAMIGRLRGLKRKLTPLAEQSKHTLRMAQSRVDHLSSLHSIQDCSSPEFVEWSKTRLDRMLTDYMLRRGYRSSAEALARSKGIEDLVDSQLFSEISRIEDSLVPPPSTTTEDLRTNPSCTAALAWCSENKTWLRKIKSPLEFELRLQEYIELARIRTPESIKEAILYSRKHLLPLLTNTSSSAVASAASGNGRQEKKPSSATAAPVDEKKEDKEEEYDRLAQEAIRKQVHRAMGLLACGPGGWAYEDLYNPARWLSLKQSFRSCALQIHSLPPQPIIHIALSAGLSSLKLPICYSQDRDEAKSEGLGRDEEGASQARIDRPNSNLNVDCPICDRKGLGLLANEVPWSHHSNSTLVCSLSGLIMDENNPPIALPNGRVYSQV</sequence>